<feature type="region of interest" description="Disordered" evidence="1">
    <location>
        <begin position="36"/>
        <end position="56"/>
    </location>
</feature>
<protein>
    <recommendedName>
        <fullName evidence="5">Transmembrane protein</fullName>
    </recommendedName>
</protein>
<accession>A0ABQ7QLF4</accession>
<evidence type="ECO:0000313" key="3">
    <source>
        <dbReference type="EMBL" id="KAG7306073.1"/>
    </source>
</evidence>
<sequence>MQLVMLNFLVMFDVVFVFFLFLIAVTCVMNYMPRKRRREDESEDVEDDVIPPPPLFDDEERLASRDTYVVIPPPEGTEGSKVSCPIHVV</sequence>
<evidence type="ECO:0000256" key="1">
    <source>
        <dbReference type="SAM" id="MobiDB-lite"/>
    </source>
</evidence>
<dbReference type="EMBL" id="JAHIBW010000012">
    <property type="protein sequence ID" value="KAG7306073.1"/>
    <property type="molecule type" value="Genomic_DNA"/>
</dbReference>
<gene>
    <name evidence="3" type="ORF">JYU34_008654</name>
</gene>
<evidence type="ECO:0008006" key="5">
    <source>
        <dbReference type="Google" id="ProtNLM"/>
    </source>
</evidence>
<keyword evidence="4" id="KW-1185">Reference proteome</keyword>
<organism evidence="3 4">
    <name type="scientific">Plutella xylostella</name>
    <name type="common">Diamondback moth</name>
    <name type="synonym">Plutella maculipennis</name>
    <dbReference type="NCBI Taxonomy" id="51655"/>
    <lineage>
        <taxon>Eukaryota</taxon>
        <taxon>Metazoa</taxon>
        <taxon>Ecdysozoa</taxon>
        <taxon>Arthropoda</taxon>
        <taxon>Hexapoda</taxon>
        <taxon>Insecta</taxon>
        <taxon>Pterygota</taxon>
        <taxon>Neoptera</taxon>
        <taxon>Endopterygota</taxon>
        <taxon>Lepidoptera</taxon>
        <taxon>Glossata</taxon>
        <taxon>Ditrysia</taxon>
        <taxon>Yponomeutoidea</taxon>
        <taxon>Plutellidae</taxon>
        <taxon>Plutella</taxon>
    </lineage>
</organism>
<keyword evidence="2" id="KW-0812">Transmembrane</keyword>
<reference evidence="3 4" key="1">
    <citation type="submission" date="2021-06" db="EMBL/GenBank/DDBJ databases">
        <title>A haploid diamondback moth (Plutella xylostella L.) genome assembly resolves 31 chromosomes and identifies a diamide resistance mutation.</title>
        <authorList>
            <person name="Ward C.M."/>
            <person name="Perry K.D."/>
            <person name="Baker G."/>
            <person name="Powis K."/>
            <person name="Heckel D.G."/>
            <person name="Baxter S.W."/>
        </authorList>
    </citation>
    <scope>NUCLEOTIDE SEQUENCE [LARGE SCALE GENOMIC DNA]</scope>
    <source>
        <strain evidence="3 4">LV</strain>
        <tissue evidence="3">Single pupa</tissue>
    </source>
</reference>
<evidence type="ECO:0000313" key="4">
    <source>
        <dbReference type="Proteomes" id="UP000823941"/>
    </source>
</evidence>
<name>A0ABQ7QLF4_PLUXY</name>
<keyword evidence="2" id="KW-1133">Transmembrane helix</keyword>
<comment type="caution">
    <text evidence="3">The sequence shown here is derived from an EMBL/GenBank/DDBJ whole genome shotgun (WGS) entry which is preliminary data.</text>
</comment>
<keyword evidence="2" id="KW-0472">Membrane</keyword>
<dbReference type="Proteomes" id="UP000823941">
    <property type="component" value="Chromosome 12"/>
</dbReference>
<evidence type="ECO:0000256" key="2">
    <source>
        <dbReference type="SAM" id="Phobius"/>
    </source>
</evidence>
<feature type="transmembrane region" description="Helical" evidence="2">
    <location>
        <begin position="6"/>
        <end position="28"/>
    </location>
</feature>
<proteinExistence type="predicted"/>